<dbReference type="Pfam" id="PF02260">
    <property type="entry name" value="FATC"/>
    <property type="match status" value="1"/>
</dbReference>
<dbReference type="GO" id="GO:0000184">
    <property type="term" value="P:nuclear-transcribed mRNA catabolic process, nonsense-mediated decay"/>
    <property type="evidence" value="ECO:0007669"/>
    <property type="project" value="UniProtKB-KW"/>
</dbReference>
<dbReference type="SMART" id="SM01345">
    <property type="entry name" value="Rapamycin_bind"/>
    <property type="match status" value="1"/>
</dbReference>
<evidence type="ECO:0000313" key="11">
    <source>
        <dbReference type="EMBL" id="KDO22731.1"/>
    </source>
</evidence>
<dbReference type="InterPro" id="IPR031559">
    <property type="entry name" value="SMG1"/>
</dbReference>
<evidence type="ECO:0000259" key="9">
    <source>
        <dbReference type="PROSITE" id="PS50290"/>
    </source>
</evidence>
<feature type="region of interest" description="Disordered" evidence="8">
    <location>
        <begin position="2198"/>
        <end position="2240"/>
    </location>
</feature>
<evidence type="ECO:0000256" key="7">
    <source>
        <dbReference type="SAM" id="Coils"/>
    </source>
</evidence>
<dbReference type="OMA" id="ATLETTW"/>
<accession>A0A067C882</accession>
<dbReference type="SUPFAM" id="SSF56112">
    <property type="entry name" value="Protein kinase-like (PK-like)"/>
    <property type="match status" value="1"/>
</dbReference>
<evidence type="ECO:0000256" key="5">
    <source>
        <dbReference type="ARBA" id="ARBA00022840"/>
    </source>
</evidence>
<feature type="domain" description="PI3K/PI4K catalytic" evidence="9">
    <location>
        <begin position="1066"/>
        <end position="1399"/>
    </location>
</feature>
<feature type="compositionally biased region" description="Acidic residues" evidence="8">
    <location>
        <begin position="2202"/>
        <end position="2231"/>
    </location>
</feature>
<dbReference type="PROSITE" id="PS50290">
    <property type="entry name" value="PI3_4_KINASE_3"/>
    <property type="match status" value="1"/>
</dbReference>
<dbReference type="SMART" id="SM00146">
    <property type="entry name" value="PI3Kc"/>
    <property type="match status" value="1"/>
</dbReference>
<reference evidence="11 12" key="1">
    <citation type="journal article" date="2013" name="PLoS Genet.">
        <title>Distinctive expansion of potential virulence genes in the genome of the oomycete fish pathogen Saprolegnia parasitica.</title>
        <authorList>
            <person name="Jiang R.H."/>
            <person name="de Bruijn I."/>
            <person name="Haas B.J."/>
            <person name="Belmonte R."/>
            <person name="Lobach L."/>
            <person name="Christie J."/>
            <person name="van den Ackerveken G."/>
            <person name="Bottin A."/>
            <person name="Bulone V."/>
            <person name="Diaz-Moreno S.M."/>
            <person name="Dumas B."/>
            <person name="Fan L."/>
            <person name="Gaulin E."/>
            <person name="Govers F."/>
            <person name="Grenville-Briggs L.J."/>
            <person name="Horner N.R."/>
            <person name="Levin J.Z."/>
            <person name="Mammella M."/>
            <person name="Meijer H.J."/>
            <person name="Morris P."/>
            <person name="Nusbaum C."/>
            <person name="Oome S."/>
            <person name="Phillips A.J."/>
            <person name="van Rooyen D."/>
            <person name="Rzeszutek E."/>
            <person name="Saraiva M."/>
            <person name="Secombes C.J."/>
            <person name="Seidl M.F."/>
            <person name="Snel B."/>
            <person name="Stassen J.H."/>
            <person name="Sykes S."/>
            <person name="Tripathy S."/>
            <person name="van den Berg H."/>
            <person name="Vega-Arreguin J.C."/>
            <person name="Wawra S."/>
            <person name="Young S.K."/>
            <person name="Zeng Q."/>
            <person name="Dieguez-Uribeondo J."/>
            <person name="Russ C."/>
            <person name="Tyler B.M."/>
            <person name="van West P."/>
        </authorList>
    </citation>
    <scope>NUCLEOTIDE SEQUENCE [LARGE SCALE GENOMIC DNA]</scope>
    <source>
        <strain evidence="11 12">CBS 223.65</strain>
    </source>
</reference>
<dbReference type="STRING" id="695850.A0A067C882"/>
<feature type="coiled-coil region" evidence="7">
    <location>
        <begin position="1887"/>
        <end position="1949"/>
    </location>
</feature>
<dbReference type="PROSITE" id="PS51190">
    <property type="entry name" value="FATC"/>
    <property type="match status" value="1"/>
</dbReference>
<evidence type="ECO:0000256" key="1">
    <source>
        <dbReference type="ARBA" id="ARBA00012513"/>
    </source>
</evidence>
<gene>
    <name evidence="11" type="ORF">SPRG_22295</name>
</gene>
<dbReference type="Gene3D" id="3.30.1010.10">
    <property type="entry name" value="Phosphatidylinositol 3-kinase Catalytic Subunit, Chain A, domain 4"/>
    <property type="match status" value="1"/>
</dbReference>
<keyword evidence="12" id="KW-1185">Reference proteome</keyword>
<keyword evidence="2" id="KW-0808">Transferase</keyword>
<dbReference type="InterPro" id="IPR000403">
    <property type="entry name" value="PI3/4_kinase_cat_dom"/>
</dbReference>
<proteinExistence type="predicted"/>
<evidence type="ECO:0000256" key="3">
    <source>
        <dbReference type="ARBA" id="ARBA00022741"/>
    </source>
</evidence>
<dbReference type="InterPro" id="IPR011009">
    <property type="entry name" value="Kinase-like_dom_sf"/>
</dbReference>
<protein>
    <recommendedName>
        <fullName evidence="1">non-specific serine/threonine protein kinase</fullName>
        <ecNumber evidence="1">2.7.11.1</ecNumber>
    </recommendedName>
</protein>
<evidence type="ECO:0000256" key="2">
    <source>
        <dbReference type="ARBA" id="ARBA00022679"/>
    </source>
</evidence>
<dbReference type="VEuPathDB" id="FungiDB:SPRG_22295"/>
<dbReference type="InterPro" id="IPR016024">
    <property type="entry name" value="ARM-type_fold"/>
</dbReference>
<dbReference type="InterPro" id="IPR018936">
    <property type="entry name" value="PI3/4_kinase_CS"/>
</dbReference>
<feature type="coiled-coil region" evidence="7">
    <location>
        <begin position="1414"/>
        <end position="1448"/>
    </location>
</feature>
<dbReference type="SMART" id="SM01343">
    <property type="entry name" value="FATC"/>
    <property type="match status" value="1"/>
</dbReference>
<dbReference type="Pfam" id="PF15785">
    <property type="entry name" value="SMG1"/>
    <property type="match status" value="1"/>
</dbReference>
<dbReference type="EC" id="2.7.11.1" evidence="1"/>
<dbReference type="InterPro" id="IPR036940">
    <property type="entry name" value="PI3/4_kinase_cat_sf"/>
</dbReference>
<sequence length="2297" mass="252589">MGTIHVLRRLLPHSSHSMESAPLLSTLATHVTSYAHAPVFQLFLYLLAHLPSALPLSGALLSPFDALARHRTPEVRAFALRCLVAFEAPTLLDVGLASLFDPAAIVSTPALALVGHAVLLPRPAYVVPRLYRAPTITAACTVTSFASLLALLETSEETLLATPLLEVRDQLWAAATWCVEARLRTHYGNAGQTFAALERLLVQRSGVAGRLLVEFVHALELAILHACHPRRHILMDAKAHAFYATNRKVCEDWLLRIRPALVRLCDATGATSLMAYHALSLVRKPSAAALFSAATALCDVLDVPSLVGFGAYATAHTLHVPWLHAIVQEAQLLYEAAAASYEHLLAPLFALSERHASGMHLAFESEAVKQATLRSLHTTLAEAGLEHVSLASLLVRWAKCYANVHAWPSVSALMGKALDLAMFLGHLQGCTEDTLRVATDMTSLAASWDLEHALVRTKTNPSLRFSSLPTTLPPLQEWTVLSVVDDALARVSLAPSLADVCLDGHAARLARQLKLFTLDEHAVASVKGAHVSQRLEATLVHVKCLEMLRRPADAVPRLGAYERDASVYLPLLDVSRYLGLDQCDVQLQMVRLARKQGNIGLAASLLAQLADVPAKAAVVQYERACLDFACGAPANAVRRLFPVTPDAHEVHVKAHRKIASWLQDKDAWRGEDEAMRAAVVGGDATAQIEASLAAATQVAPTSYQSWLAWSDYWFAASTTASMALASDDAMALETLLADAALVPHAHALRASLMHMTQDDDDDRISFATCCESLPDSAALNQLHALYQRVRARALTSHKAAIHGYFTYLHTASPASIQSHGLIVTLRLLVFLVRWGHEPSLQAALDDGVESSPITPWERIVPQLLSRLKHPNATVVARLTCILRRLASQRPQLMVYPAVVESVESTSLLDADLVAGVTEVVKELRRVALLYEDAWVSLLTKLTTDDKQRLGQQTYVAILKPVLSALESLSAETWQRPPTTPHERWFVLHFGPAFEAALERLRASCDASGDALLPRAWAPFHDLLKRLQPHQRRLSLPLAEISPRLASLRAGVPMPGTANALVDIARIDPTAHVLATKTRPKTLVLHGTDGASYQYLLKSREDLHLDERIMQLLATINSSLSADKDARSMDLGARHYSVVPLANDAGLIQMVPNVTPLFQLHTPPSSSASSAAAASSSSSPTAPFYAALKALGVKDASPSGRPTWSHAVLQQAYEALVHETKRRPNALRQEMLATSSSIDEFQRKSTRFARSVAVMSVIGYLIGLGDRHLDNILLCNATGDVVHIDYNVCFEKGRKLKVPEVVPFRLTTMLLGALGATGIEGTFRIAMERTLSVARDDSATKESILTLLEAFVYDPLLDWKDGPAKLWRMEMNVQLSLFASRAHERGAETSAVWEQIQRAWTAPTFTRLLSLARPLVALADKVASLAREVAETTAQLATADAEMDALQDTLAATTLDDDDDEDKTRAFARATERLEAFMGRCSDEIEQHDAGVSLPPRTLQYGTLDGLPTLASVCKAPRLQTTVSAVDSAAIALNEQLGALAPRLQHALSWMESVRHTVCSSHRGPTIMDEWRAYSLDLISHARKDDPLKHLALQKARSLPSLLDDMALAQPLQYLFRLPAYLMHRRLRDVLLPLYNPLHPLRRSSSESVHCAPLRAELDRLHAELATVPRAEWSAWLDALGWEPNSLDDGDFWHAPLHRFYGCALSVWRLPGMHQLRALCCQLATLETTWSDPSAAYAIEHKWVTCLLTMSRLVCANAHEDALQSVLDTAAASVLDLAYAALQSVLEGTIRHEWKLRATGLDRAWVTALVSPMVQGPLTVDALLDAVELRPMLDILQDRWHYLWDREVAAYRTALVMHTRQLEAHHATLCTWVQQDTEPSRASVLHTLSETEAMVHELLLRRDALEDALIDAQPLLDAAVSRRPHLKTPLESTRKELRSLMAQADGIELTIEWVKYLDSAFRDSHSDRVRELDEEGLAVITEYMTLEAATAAHRAAVRNRKKRAAALERERKAAYDRLHCLHAAHANARAEMDKVLHRTLPSLAPLLEQLQQSWLPEAFGALSTNPSHVLWENERLVRLLSKSLKHGVLPDLQAKLKALESVSRRLHGIVSALEAPARALQSLSLDAAFGRKKTLANIVSGGAAVEPSIDARTQLVTALRHVVHASTQEDTAATVVLLTNSAMGGFFDIAHHALDLSKQDEHEWSDDDDDDDRSDDGDNEDNDDDDDDDNDASNDVGRVEERNRYGLQVLQRVTEKLDGYTTPNAPPLSCPAHVEWLLQQATSVDNLCVMYEGWTPWI</sequence>
<dbReference type="PANTHER" id="PTHR11139:SF71">
    <property type="entry name" value="SERINE_THREONINE-PROTEIN KINASE SMG1"/>
    <property type="match status" value="1"/>
</dbReference>
<dbReference type="SUPFAM" id="SSF48371">
    <property type="entry name" value="ARM repeat"/>
    <property type="match status" value="1"/>
</dbReference>
<evidence type="ECO:0000256" key="6">
    <source>
        <dbReference type="ARBA" id="ARBA00023161"/>
    </source>
</evidence>
<dbReference type="GO" id="GO:0005524">
    <property type="term" value="F:ATP binding"/>
    <property type="evidence" value="ECO:0007669"/>
    <property type="project" value="UniProtKB-KW"/>
</dbReference>
<dbReference type="Gene3D" id="1.10.1070.11">
    <property type="entry name" value="Phosphatidylinositol 3-/4-kinase, catalytic domain"/>
    <property type="match status" value="1"/>
</dbReference>
<keyword evidence="7" id="KW-0175">Coiled coil</keyword>
<evidence type="ECO:0000313" key="12">
    <source>
        <dbReference type="Proteomes" id="UP000030745"/>
    </source>
</evidence>
<name>A0A067C882_SAPPC</name>
<dbReference type="Proteomes" id="UP000030745">
    <property type="component" value="Unassembled WGS sequence"/>
</dbReference>
<evidence type="ECO:0000256" key="8">
    <source>
        <dbReference type="SAM" id="MobiDB-lite"/>
    </source>
</evidence>
<dbReference type="PROSITE" id="PS00916">
    <property type="entry name" value="PI3_4_KINASE_2"/>
    <property type="match status" value="1"/>
</dbReference>
<keyword evidence="6" id="KW-0866">Nonsense-mediated mRNA decay</keyword>
<dbReference type="KEGG" id="spar:SPRG_22295"/>
<keyword evidence="3" id="KW-0547">Nucleotide-binding</keyword>
<dbReference type="GeneID" id="24142678"/>
<dbReference type="InterPro" id="IPR003152">
    <property type="entry name" value="FATC_dom"/>
</dbReference>
<dbReference type="EMBL" id="KK583263">
    <property type="protein sequence ID" value="KDO22731.1"/>
    <property type="molecule type" value="Genomic_DNA"/>
</dbReference>
<keyword evidence="4" id="KW-0418">Kinase</keyword>
<dbReference type="GO" id="GO:0004674">
    <property type="term" value="F:protein serine/threonine kinase activity"/>
    <property type="evidence" value="ECO:0007669"/>
    <property type="project" value="UniProtKB-EC"/>
</dbReference>
<dbReference type="InterPro" id="IPR050517">
    <property type="entry name" value="DDR_Repair_Kinase"/>
</dbReference>
<feature type="domain" description="FATC" evidence="10">
    <location>
        <begin position="2265"/>
        <end position="2297"/>
    </location>
</feature>
<dbReference type="OrthoDB" id="381190at2759"/>
<dbReference type="RefSeq" id="XP_012206573.1">
    <property type="nucleotide sequence ID" value="XM_012351183.1"/>
</dbReference>
<organism evidence="11 12">
    <name type="scientific">Saprolegnia parasitica (strain CBS 223.65)</name>
    <dbReference type="NCBI Taxonomy" id="695850"/>
    <lineage>
        <taxon>Eukaryota</taxon>
        <taxon>Sar</taxon>
        <taxon>Stramenopiles</taxon>
        <taxon>Oomycota</taxon>
        <taxon>Saprolegniomycetes</taxon>
        <taxon>Saprolegniales</taxon>
        <taxon>Saprolegniaceae</taxon>
        <taxon>Saprolegnia</taxon>
    </lineage>
</organism>
<dbReference type="PANTHER" id="PTHR11139">
    <property type="entry name" value="ATAXIA TELANGIECTASIA MUTATED ATM -RELATED"/>
    <property type="match status" value="1"/>
</dbReference>
<evidence type="ECO:0000256" key="4">
    <source>
        <dbReference type="ARBA" id="ARBA00022777"/>
    </source>
</evidence>
<dbReference type="GO" id="GO:0005634">
    <property type="term" value="C:nucleus"/>
    <property type="evidence" value="ECO:0007669"/>
    <property type="project" value="TreeGrafter"/>
</dbReference>
<keyword evidence="5" id="KW-0067">ATP-binding</keyword>
<dbReference type="Pfam" id="PF00454">
    <property type="entry name" value="PI3_PI4_kinase"/>
    <property type="match status" value="1"/>
</dbReference>
<evidence type="ECO:0000259" key="10">
    <source>
        <dbReference type="PROSITE" id="PS51190"/>
    </source>
</evidence>